<feature type="non-terminal residue" evidence="5">
    <location>
        <position position="1"/>
    </location>
</feature>
<dbReference type="Gene3D" id="1.20.1250.20">
    <property type="entry name" value="MFS general substrate transporter like domains"/>
    <property type="match status" value="1"/>
</dbReference>
<keyword evidence="6" id="KW-1185">Reference proteome</keyword>
<dbReference type="Proteomes" id="UP000245771">
    <property type="component" value="Unassembled WGS sequence"/>
</dbReference>
<feature type="transmembrane region" description="Helical" evidence="3">
    <location>
        <begin position="7"/>
        <end position="28"/>
    </location>
</feature>
<dbReference type="InterPro" id="IPR036259">
    <property type="entry name" value="MFS_trans_sf"/>
</dbReference>
<reference evidence="5 6" key="1">
    <citation type="journal article" date="2018" name="Mol. Biol. Evol.">
        <title>Broad Genomic Sampling Reveals a Smut Pathogenic Ancestry of the Fungal Clade Ustilaginomycotina.</title>
        <authorList>
            <person name="Kijpornyongpan T."/>
            <person name="Mondo S.J."/>
            <person name="Barry K."/>
            <person name="Sandor L."/>
            <person name="Lee J."/>
            <person name="Lipzen A."/>
            <person name="Pangilinan J."/>
            <person name="LaButti K."/>
            <person name="Hainaut M."/>
            <person name="Henrissat B."/>
            <person name="Grigoriev I.V."/>
            <person name="Spatafora J.W."/>
            <person name="Aime M.C."/>
        </authorList>
    </citation>
    <scope>NUCLEOTIDE SEQUENCE [LARGE SCALE GENOMIC DNA]</scope>
    <source>
        <strain evidence="5 6">MCA 3882</strain>
    </source>
</reference>
<organism evidence="5 6">
    <name type="scientific">Meira miltonrushii</name>
    <dbReference type="NCBI Taxonomy" id="1280837"/>
    <lineage>
        <taxon>Eukaryota</taxon>
        <taxon>Fungi</taxon>
        <taxon>Dikarya</taxon>
        <taxon>Basidiomycota</taxon>
        <taxon>Ustilaginomycotina</taxon>
        <taxon>Exobasidiomycetes</taxon>
        <taxon>Exobasidiales</taxon>
        <taxon>Brachybasidiaceae</taxon>
        <taxon>Meira</taxon>
    </lineage>
</organism>
<feature type="transmembrane region" description="Helical" evidence="3">
    <location>
        <begin position="48"/>
        <end position="66"/>
    </location>
</feature>
<dbReference type="Pfam" id="PF07690">
    <property type="entry name" value="MFS_1"/>
    <property type="match status" value="1"/>
</dbReference>
<feature type="transmembrane region" description="Helical" evidence="3">
    <location>
        <begin position="304"/>
        <end position="330"/>
    </location>
</feature>
<dbReference type="PANTHER" id="PTHR11360:SF319">
    <property type="entry name" value="MAJOR FACILITATOR SUPERFAMILY (MFS) PROFILE DOMAIN-CONTAINING PROTEIN"/>
    <property type="match status" value="1"/>
</dbReference>
<comment type="similarity">
    <text evidence="2">Belongs to the major facilitator superfamily. Monocarboxylate porter (TC 2.A.1.13) family.</text>
</comment>
<feature type="transmembrane region" description="Helical" evidence="3">
    <location>
        <begin position="342"/>
        <end position="363"/>
    </location>
</feature>
<feature type="transmembrane region" description="Helical" evidence="3">
    <location>
        <begin position="369"/>
        <end position="391"/>
    </location>
</feature>
<dbReference type="InterPro" id="IPR020846">
    <property type="entry name" value="MFS_dom"/>
</dbReference>
<dbReference type="InterPro" id="IPR011701">
    <property type="entry name" value="MFS"/>
</dbReference>
<feature type="transmembrane region" description="Helical" evidence="3">
    <location>
        <begin position="135"/>
        <end position="154"/>
    </location>
</feature>
<feature type="transmembrane region" description="Helical" evidence="3">
    <location>
        <begin position="102"/>
        <end position="123"/>
    </location>
</feature>
<dbReference type="GO" id="GO:0022857">
    <property type="term" value="F:transmembrane transporter activity"/>
    <property type="evidence" value="ECO:0007669"/>
    <property type="project" value="InterPro"/>
</dbReference>
<accession>A0A316V6C8</accession>
<evidence type="ECO:0000313" key="5">
    <source>
        <dbReference type="EMBL" id="PWN33149.1"/>
    </source>
</evidence>
<sequence length="394" mass="41904">PDGGLAAWSVVLGGFVTLFCSFGFLNNFAAFQTYYFTNTLRGYSNSDIAWIGAMQSFTILSANLVLGPIFDRHGPRPLLIGATFTFAFGCMMTSLASKYYQIFLAQGVVVGASLGAAFITPMACIMQWFDKKRPAALGIAISGSSIGGVVWPIVTKTLLDNVSFGWTWRALGFIGLGLLPIAVLTVRMPPHVIEAKKKRGPQPILALEAFKTPKYTAFTAVYLVFAMGLFPLLFYFPELTGHYGVSTDLQFYSISILNAFSFVGRMGLPILAQFTGVWNTSIACIALCAISVFAFMAIDSPAGSVVAAGAFGFTSGGALSLVVACVPAVIPNFQKLGASMGQIFFVASFFALLTGPIAGWILATSPTGNWIAVEGYVGGCLMLCAIGLALLRHH</sequence>
<gene>
    <name evidence="5" type="ORF">FA14DRAFT_107289</name>
</gene>
<feature type="transmembrane region" description="Helical" evidence="3">
    <location>
        <begin position="166"/>
        <end position="186"/>
    </location>
</feature>
<evidence type="ECO:0000256" key="2">
    <source>
        <dbReference type="ARBA" id="ARBA00006727"/>
    </source>
</evidence>
<evidence type="ECO:0000259" key="4">
    <source>
        <dbReference type="PROSITE" id="PS50850"/>
    </source>
</evidence>
<dbReference type="OrthoDB" id="6509908at2759"/>
<feature type="non-terminal residue" evidence="5">
    <location>
        <position position="394"/>
    </location>
</feature>
<keyword evidence="3" id="KW-1133">Transmembrane helix</keyword>
<evidence type="ECO:0000256" key="3">
    <source>
        <dbReference type="SAM" id="Phobius"/>
    </source>
</evidence>
<name>A0A316V6C8_9BASI</name>
<dbReference type="InterPro" id="IPR050327">
    <property type="entry name" value="Proton-linked_MCT"/>
</dbReference>
<comment type="subcellular location">
    <subcellularLocation>
        <location evidence="1">Membrane</location>
        <topology evidence="1">Multi-pass membrane protein</topology>
    </subcellularLocation>
</comment>
<dbReference type="EMBL" id="KZ819604">
    <property type="protein sequence ID" value="PWN33149.1"/>
    <property type="molecule type" value="Genomic_DNA"/>
</dbReference>
<dbReference type="SUPFAM" id="SSF103473">
    <property type="entry name" value="MFS general substrate transporter"/>
    <property type="match status" value="1"/>
</dbReference>
<dbReference type="InParanoid" id="A0A316V6C8"/>
<protein>
    <submittedName>
        <fullName evidence="5">Putative MFS monocarboxylate transporter</fullName>
    </submittedName>
</protein>
<feature type="transmembrane region" description="Helical" evidence="3">
    <location>
        <begin position="280"/>
        <end position="298"/>
    </location>
</feature>
<keyword evidence="3" id="KW-0472">Membrane</keyword>
<evidence type="ECO:0000256" key="1">
    <source>
        <dbReference type="ARBA" id="ARBA00004141"/>
    </source>
</evidence>
<dbReference type="RefSeq" id="XP_025353451.1">
    <property type="nucleotide sequence ID" value="XM_025495804.1"/>
</dbReference>
<keyword evidence="3" id="KW-0812">Transmembrane</keyword>
<feature type="transmembrane region" description="Helical" evidence="3">
    <location>
        <begin position="215"/>
        <end position="237"/>
    </location>
</feature>
<evidence type="ECO:0000313" key="6">
    <source>
        <dbReference type="Proteomes" id="UP000245771"/>
    </source>
</evidence>
<feature type="domain" description="Major facilitator superfamily (MFS) profile" evidence="4">
    <location>
        <begin position="6"/>
        <end position="394"/>
    </location>
</feature>
<feature type="transmembrane region" description="Helical" evidence="3">
    <location>
        <begin position="249"/>
        <end position="268"/>
    </location>
</feature>
<dbReference type="PANTHER" id="PTHR11360">
    <property type="entry name" value="MONOCARBOXYLATE TRANSPORTER"/>
    <property type="match status" value="1"/>
</dbReference>
<dbReference type="GeneID" id="37017585"/>
<proteinExistence type="inferred from homology"/>
<dbReference type="AlphaFoldDB" id="A0A316V6C8"/>
<dbReference type="GO" id="GO:0016020">
    <property type="term" value="C:membrane"/>
    <property type="evidence" value="ECO:0007669"/>
    <property type="project" value="UniProtKB-SubCell"/>
</dbReference>
<dbReference type="PROSITE" id="PS50850">
    <property type="entry name" value="MFS"/>
    <property type="match status" value="1"/>
</dbReference>